<accession>A0A178IDT4</accession>
<dbReference type="Gene3D" id="3.40.50.300">
    <property type="entry name" value="P-loop containing nucleotide triphosphate hydrolases"/>
    <property type="match status" value="1"/>
</dbReference>
<dbReference type="GO" id="GO:0005886">
    <property type="term" value="C:plasma membrane"/>
    <property type="evidence" value="ECO:0007669"/>
    <property type="project" value="TreeGrafter"/>
</dbReference>
<evidence type="ECO:0000256" key="1">
    <source>
        <dbReference type="ARBA" id="ARBA00006611"/>
    </source>
</evidence>
<dbReference type="PANTHER" id="PTHR30258">
    <property type="entry name" value="TYPE II SECRETION SYSTEM PROTEIN GSPE-RELATED"/>
    <property type="match status" value="1"/>
</dbReference>
<dbReference type="CDD" id="cd01129">
    <property type="entry name" value="PulE-GspE-like"/>
    <property type="match status" value="1"/>
</dbReference>
<dbReference type="Pfam" id="PF00437">
    <property type="entry name" value="T2SSE"/>
    <property type="match status" value="1"/>
</dbReference>
<dbReference type="PROSITE" id="PS00662">
    <property type="entry name" value="T2SP_E"/>
    <property type="match status" value="1"/>
</dbReference>
<proteinExistence type="inferred from homology"/>
<organism evidence="5 6">
    <name type="scientific">Termitidicoccus mucosus</name>
    <dbReference type="NCBI Taxonomy" id="1184151"/>
    <lineage>
        <taxon>Bacteria</taxon>
        <taxon>Pseudomonadati</taxon>
        <taxon>Verrucomicrobiota</taxon>
        <taxon>Opitutia</taxon>
        <taxon>Opitutales</taxon>
        <taxon>Opitutaceae</taxon>
        <taxon>Termitidicoccus</taxon>
    </lineage>
</organism>
<dbReference type="InterPro" id="IPR001482">
    <property type="entry name" value="T2SS/T4SS_dom"/>
</dbReference>
<evidence type="ECO:0000313" key="5">
    <source>
        <dbReference type="EMBL" id="OAM87317.1"/>
    </source>
</evidence>
<keyword evidence="3" id="KW-0067">ATP-binding</keyword>
<keyword evidence="6" id="KW-1185">Reference proteome</keyword>
<gene>
    <name evidence="5" type="ORF">AW736_23980</name>
</gene>
<keyword evidence="2" id="KW-0547">Nucleotide-binding</keyword>
<dbReference type="SMART" id="SM00382">
    <property type="entry name" value="AAA"/>
    <property type="match status" value="1"/>
</dbReference>
<dbReference type="Proteomes" id="UP000078486">
    <property type="component" value="Unassembled WGS sequence"/>
</dbReference>
<dbReference type="GO" id="GO:0005524">
    <property type="term" value="F:ATP binding"/>
    <property type="evidence" value="ECO:0007669"/>
    <property type="project" value="UniProtKB-KW"/>
</dbReference>
<dbReference type="AlphaFoldDB" id="A0A178IDT4"/>
<comment type="caution">
    <text evidence="5">The sequence shown here is derived from an EMBL/GenBank/DDBJ whole genome shotgun (WGS) entry which is preliminary data.</text>
</comment>
<dbReference type="Gene3D" id="3.30.450.90">
    <property type="match status" value="1"/>
</dbReference>
<evidence type="ECO:0000256" key="2">
    <source>
        <dbReference type="ARBA" id="ARBA00022741"/>
    </source>
</evidence>
<evidence type="ECO:0000313" key="6">
    <source>
        <dbReference type="Proteomes" id="UP000078486"/>
    </source>
</evidence>
<protein>
    <recommendedName>
        <fullName evidence="4">Bacterial type II secretion system protein E domain-containing protein</fullName>
    </recommendedName>
</protein>
<dbReference type="STRING" id="1184151.AW736_23980"/>
<reference evidence="5 6" key="1">
    <citation type="submission" date="2016-01" db="EMBL/GenBank/DDBJ databases">
        <title>High potential of lignocellulose degradation of a new Verrucomicrobia species.</title>
        <authorList>
            <person name="Wang Y."/>
            <person name="Shi Y."/>
            <person name="Qiu Z."/>
            <person name="Liu S."/>
            <person name="Yang H."/>
        </authorList>
    </citation>
    <scope>NUCLEOTIDE SEQUENCE [LARGE SCALE GENOMIC DNA]</scope>
    <source>
        <strain evidence="5 6">TSB47</strain>
    </source>
</reference>
<evidence type="ECO:0000259" key="4">
    <source>
        <dbReference type="PROSITE" id="PS00662"/>
    </source>
</evidence>
<name>A0A178IDT4_9BACT</name>
<dbReference type="InterPro" id="IPR003593">
    <property type="entry name" value="AAA+_ATPase"/>
</dbReference>
<comment type="similarity">
    <text evidence="1">Belongs to the GSP E family.</text>
</comment>
<evidence type="ECO:0000256" key="3">
    <source>
        <dbReference type="ARBA" id="ARBA00022840"/>
    </source>
</evidence>
<dbReference type="EMBL" id="LRRQ01000175">
    <property type="protein sequence ID" value="OAM87317.1"/>
    <property type="molecule type" value="Genomic_DNA"/>
</dbReference>
<dbReference type="PANTHER" id="PTHR30258:SF2">
    <property type="entry name" value="COMG OPERON PROTEIN 1"/>
    <property type="match status" value="1"/>
</dbReference>
<dbReference type="InterPro" id="IPR027417">
    <property type="entry name" value="P-loop_NTPase"/>
</dbReference>
<dbReference type="SUPFAM" id="SSF52540">
    <property type="entry name" value="P-loop containing nucleoside triphosphate hydrolases"/>
    <property type="match status" value="1"/>
</dbReference>
<feature type="domain" description="Bacterial type II secretion system protein E" evidence="4">
    <location>
        <begin position="222"/>
        <end position="236"/>
    </location>
</feature>
<sequence>MLQTFRSRPTAPPTVVDPTVDATRMLDTILRTAARDGASDVHFEPKETALLVRFRLDGEMHDHITVPLAQRDALLARGKIFGGMDITERRLPQDGRAVLKEGGRRYHLRLSTLPTVHGENLVIRLLDQTMPVQSFTELGLTEPQANALENALNGPAGLILLTGPTGSGKTTTLHAALHALDYRGRVIHTLEDPVEYEFTAIRQTEIREKIGLTFASALRALLRQNPDVMLVGEMRDAETAQLAIRGALTGHLVLSTLHTNDALSAIPRLRDLGVESFLIAACLRLVAAQRLVRRLCPACRTPHPQLEQLRQRYRLPEGQFYQSRGCPKCHGRGFYGRLAIHEVIPAKPFLAPIAADAPLADLVSLRESEGYRTLWDSGLHAAATGLTTVEEVARVL</sequence>
<dbReference type="GO" id="GO:0016887">
    <property type="term" value="F:ATP hydrolysis activity"/>
    <property type="evidence" value="ECO:0007669"/>
    <property type="project" value="TreeGrafter"/>
</dbReference>